<name>A0ABV4X609_9CYAN</name>
<sequence length="85" mass="9664">MGNTGAYRLENEGSDVDRRGIYLPPADLHWSLYGVPEQLSQFKKMEQDLRNQGEIRSKHAMHLIRLLLSGITILEAGFVPVQVEE</sequence>
<evidence type="ECO:0000313" key="2">
    <source>
        <dbReference type="Proteomes" id="UP001576774"/>
    </source>
</evidence>
<evidence type="ECO:0000313" key="1">
    <source>
        <dbReference type="EMBL" id="MFB2877736.1"/>
    </source>
</evidence>
<dbReference type="PANTHER" id="PTHR34817">
    <property type="entry name" value="NUCLEOTIDYLTRANSFERASE"/>
    <property type="match status" value="1"/>
</dbReference>
<organism evidence="1 2">
    <name type="scientific">Floridaenema aerugineum BLCC-F46</name>
    <dbReference type="NCBI Taxonomy" id="3153654"/>
    <lineage>
        <taxon>Bacteria</taxon>
        <taxon>Bacillati</taxon>
        <taxon>Cyanobacteriota</taxon>
        <taxon>Cyanophyceae</taxon>
        <taxon>Oscillatoriophycideae</taxon>
        <taxon>Aerosakkonematales</taxon>
        <taxon>Aerosakkonemataceae</taxon>
        <taxon>Floridanema</taxon>
        <taxon>Floridanema aerugineum</taxon>
    </lineage>
</organism>
<protein>
    <submittedName>
        <fullName evidence="1">Uncharacterized protein</fullName>
    </submittedName>
</protein>
<keyword evidence="2" id="KW-1185">Reference proteome</keyword>
<dbReference type="EMBL" id="JBHFNQ010000101">
    <property type="protein sequence ID" value="MFB2877736.1"/>
    <property type="molecule type" value="Genomic_DNA"/>
</dbReference>
<reference evidence="1 2" key="1">
    <citation type="submission" date="2024-09" db="EMBL/GenBank/DDBJ databases">
        <title>Floridaenema gen nov. (Aerosakkonemataceae, Aerosakkonematales ord. nov., Cyanobacteria) from benthic tropical and subtropical fresh waters, with the description of four new species.</title>
        <authorList>
            <person name="Moretto J.A."/>
            <person name="Berthold D.E."/>
            <person name="Lefler F.W."/>
            <person name="Huang I.-S."/>
            <person name="Laughinghouse H. IV."/>
        </authorList>
    </citation>
    <scope>NUCLEOTIDE SEQUENCE [LARGE SCALE GENOMIC DNA]</scope>
    <source>
        <strain evidence="1 2">BLCC-F46</strain>
    </source>
</reference>
<dbReference type="Proteomes" id="UP001576774">
    <property type="component" value="Unassembled WGS sequence"/>
</dbReference>
<accession>A0ABV4X609</accession>
<gene>
    <name evidence="1" type="ORF">ACE1CC_12855</name>
</gene>
<proteinExistence type="predicted"/>
<dbReference type="PANTHER" id="PTHR34817:SF2">
    <property type="entry name" value="NUCLEOTIDYLTRANSFERASE"/>
    <property type="match status" value="1"/>
</dbReference>
<dbReference type="InterPro" id="IPR018775">
    <property type="entry name" value="RlaP"/>
</dbReference>
<comment type="caution">
    <text evidence="1">The sequence shown here is derived from an EMBL/GenBank/DDBJ whole genome shotgun (WGS) entry which is preliminary data.</text>
</comment>
<dbReference type="RefSeq" id="WP_413270831.1">
    <property type="nucleotide sequence ID" value="NZ_JBHFNQ010000101.1"/>
</dbReference>